<gene>
    <name evidence="1" type="ORF">PUN28_001193</name>
</gene>
<dbReference type="Proteomes" id="UP001430953">
    <property type="component" value="Unassembled WGS sequence"/>
</dbReference>
<comment type="caution">
    <text evidence="1">The sequence shown here is derived from an EMBL/GenBank/DDBJ whole genome shotgun (WGS) entry which is preliminary data.</text>
</comment>
<sequence>MCGALIANHTVESRLVCLTQRVHIAYTHDERATADALASRAVSYTRHLEKPGCSFSAPLRSDRTTANCTWKEDSIRHNRHLERKKRPRKATRCKLKEKVKCSRRLFVADVSEVPNK</sequence>
<dbReference type="AlphaFoldDB" id="A0AAW2H428"/>
<keyword evidence="2" id="KW-1185">Reference proteome</keyword>
<organism evidence="1 2">
    <name type="scientific">Cardiocondyla obscurior</name>
    <dbReference type="NCBI Taxonomy" id="286306"/>
    <lineage>
        <taxon>Eukaryota</taxon>
        <taxon>Metazoa</taxon>
        <taxon>Ecdysozoa</taxon>
        <taxon>Arthropoda</taxon>
        <taxon>Hexapoda</taxon>
        <taxon>Insecta</taxon>
        <taxon>Pterygota</taxon>
        <taxon>Neoptera</taxon>
        <taxon>Endopterygota</taxon>
        <taxon>Hymenoptera</taxon>
        <taxon>Apocrita</taxon>
        <taxon>Aculeata</taxon>
        <taxon>Formicoidea</taxon>
        <taxon>Formicidae</taxon>
        <taxon>Myrmicinae</taxon>
        <taxon>Cardiocondyla</taxon>
    </lineage>
</organism>
<evidence type="ECO:0000313" key="1">
    <source>
        <dbReference type="EMBL" id="KAL0134196.1"/>
    </source>
</evidence>
<proteinExistence type="predicted"/>
<evidence type="ECO:0000313" key="2">
    <source>
        <dbReference type="Proteomes" id="UP001430953"/>
    </source>
</evidence>
<protein>
    <submittedName>
        <fullName evidence="1">Uncharacterized protein</fullName>
    </submittedName>
</protein>
<dbReference type="EMBL" id="JADYXP020000001">
    <property type="protein sequence ID" value="KAL0134196.1"/>
    <property type="molecule type" value="Genomic_DNA"/>
</dbReference>
<reference evidence="1 2" key="1">
    <citation type="submission" date="2023-03" db="EMBL/GenBank/DDBJ databases">
        <title>High recombination rates correlate with genetic variation in Cardiocondyla obscurior ants.</title>
        <authorList>
            <person name="Errbii M."/>
        </authorList>
    </citation>
    <scope>NUCLEOTIDE SEQUENCE [LARGE SCALE GENOMIC DNA]</scope>
    <source>
        <strain evidence="1">Alpha-2009</strain>
        <tissue evidence="1">Whole body</tissue>
    </source>
</reference>
<accession>A0AAW2H428</accession>
<name>A0AAW2H428_9HYME</name>